<organism evidence="3 4">
    <name type="scientific">Pyronema omphalodes (strain CBS 100304)</name>
    <name type="common">Pyronema confluens</name>
    <dbReference type="NCBI Taxonomy" id="1076935"/>
    <lineage>
        <taxon>Eukaryota</taxon>
        <taxon>Fungi</taxon>
        <taxon>Dikarya</taxon>
        <taxon>Ascomycota</taxon>
        <taxon>Pezizomycotina</taxon>
        <taxon>Pezizomycetes</taxon>
        <taxon>Pezizales</taxon>
        <taxon>Pyronemataceae</taxon>
        <taxon>Pyronema</taxon>
    </lineage>
</organism>
<dbReference type="EMBL" id="HF935314">
    <property type="protein sequence ID" value="CCX06800.1"/>
    <property type="molecule type" value="Genomic_DNA"/>
</dbReference>
<keyword evidence="2" id="KW-0472">Membrane</keyword>
<accession>U4KYR0</accession>
<sequence>MHTRTPAWVIIGLLTSFLILLLQILLFLHESTVYAAFIVSLTYTTSLFLTCLCMFLSHQLVRRYPKLSRFLNVGIDLASVMTRGRRGGRNDGDMIEGIRGGNGEGLVGGRKSLPRGRNRQSIGIWVTNSAATAEPDTQQVEEVRRPEVARTTDSLERMRRGSDTSSEEAEWRERNRGFVSPA</sequence>
<evidence type="ECO:0000256" key="1">
    <source>
        <dbReference type="SAM" id="MobiDB-lite"/>
    </source>
</evidence>
<evidence type="ECO:0000313" key="4">
    <source>
        <dbReference type="Proteomes" id="UP000018144"/>
    </source>
</evidence>
<dbReference type="OrthoDB" id="10476613at2759"/>
<evidence type="ECO:0000256" key="2">
    <source>
        <dbReference type="SAM" id="Phobius"/>
    </source>
</evidence>
<reference evidence="3 4" key="1">
    <citation type="journal article" date="2013" name="PLoS Genet.">
        <title>The genome and development-dependent transcriptomes of Pyronema confluens: a window into fungal evolution.</title>
        <authorList>
            <person name="Traeger S."/>
            <person name="Altegoer F."/>
            <person name="Freitag M."/>
            <person name="Gabaldon T."/>
            <person name="Kempken F."/>
            <person name="Kumar A."/>
            <person name="Marcet-Houben M."/>
            <person name="Poggeler S."/>
            <person name="Stajich J.E."/>
            <person name="Nowrousian M."/>
        </authorList>
    </citation>
    <scope>NUCLEOTIDE SEQUENCE [LARGE SCALE GENOMIC DNA]</scope>
    <source>
        <strain evidence="4">CBS 100304</strain>
        <tissue evidence="3">Vegetative mycelium</tissue>
    </source>
</reference>
<evidence type="ECO:0000313" key="3">
    <source>
        <dbReference type="EMBL" id="CCX06800.1"/>
    </source>
</evidence>
<keyword evidence="4" id="KW-1185">Reference proteome</keyword>
<dbReference type="AlphaFoldDB" id="U4KYR0"/>
<feature type="transmembrane region" description="Helical" evidence="2">
    <location>
        <begin position="7"/>
        <end position="28"/>
    </location>
</feature>
<keyword evidence="2" id="KW-0812">Transmembrane</keyword>
<proteinExistence type="predicted"/>
<keyword evidence="2" id="KW-1133">Transmembrane helix</keyword>
<feature type="transmembrane region" description="Helical" evidence="2">
    <location>
        <begin position="34"/>
        <end position="56"/>
    </location>
</feature>
<dbReference type="Proteomes" id="UP000018144">
    <property type="component" value="Unassembled WGS sequence"/>
</dbReference>
<protein>
    <submittedName>
        <fullName evidence="3">Uncharacterized protein</fullName>
    </submittedName>
</protein>
<gene>
    <name evidence="3" type="ORF">PCON_06387</name>
</gene>
<feature type="compositionally biased region" description="Basic and acidic residues" evidence="1">
    <location>
        <begin position="141"/>
        <end position="162"/>
    </location>
</feature>
<feature type="region of interest" description="Disordered" evidence="1">
    <location>
        <begin position="132"/>
        <end position="182"/>
    </location>
</feature>
<name>U4KYR0_PYROM</name>